<keyword evidence="8" id="KW-1185">Reference proteome</keyword>
<dbReference type="GO" id="GO:0016020">
    <property type="term" value="C:membrane"/>
    <property type="evidence" value="ECO:0007669"/>
    <property type="project" value="UniProtKB-SubCell"/>
</dbReference>
<dbReference type="InterPro" id="IPR000276">
    <property type="entry name" value="GPCR_Rhodpsn"/>
</dbReference>
<keyword evidence="4 5" id="KW-0472">Membrane</keyword>
<evidence type="ECO:0000256" key="2">
    <source>
        <dbReference type="ARBA" id="ARBA00022692"/>
    </source>
</evidence>
<protein>
    <recommendedName>
        <fullName evidence="6">G-protein coupled receptors family 1 profile domain-containing protein</fullName>
    </recommendedName>
</protein>
<feature type="transmembrane region" description="Helical" evidence="5">
    <location>
        <begin position="157"/>
        <end position="179"/>
    </location>
</feature>
<evidence type="ECO:0000259" key="6">
    <source>
        <dbReference type="PROSITE" id="PS50262"/>
    </source>
</evidence>
<dbReference type="OMA" id="IVLFCES"/>
<feature type="transmembrane region" description="Helical" evidence="5">
    <location>
        <begin position="124"/>
        <end position="145"/>
    </location>
</feature>
<feature type="transmembrane region" description="Helical" evidence="5">
    <location>
        <begin position="249"/>
        <end position="271"/>
    </location>
</feature>
<dbReference type="AlphaFoldDB" id="A0A401SQZ2"/>
<accession>A0A401SQZ2</accession>
<dbReference type="Pfam" id="PF00001">
    <property type="entry name" value="7tm_1"/>
    <property type="match status" value="1"/>
</dbReference>
<dbReference type="EMBL" id="BEZZ01000464">
    <property type="protein sequence ID" value="GCC32824.1"/>
    <property type="molecule type" value="Genomic_DNA"/>
</dbReference>
<evidence type="ECO:0000256" key="3">
    <source>
        <dbReference type="ARBA" id="ARBA00022989"/>
    </source>
</evidence>
<feature type="domain" description="G-protein coupled receptors family 1 profile" evidence="6">
    <location>
        <begin position="60"/>
        <end position="271"/>
    </location>
</feature>
<proteinExistence type="predicted"/>
<name>A0A401SQZ2_CHIPU</name>
<feature type="transmembrane region" description="Helical" evidence="5">
    <location>
        <begin position="84"/>
        <end position="104"/>
    </location>
</feature>
<evidence type="ECO:0000313" key="8">
    <source>
        <dbReference type="Proteomes" id="UP000287033"/>
    </source>
</evidence>
<evidence type="ECO:0000256" key="5">
    <source>
        <dbReference type="SAM" id="Phobius"/>
    </source>
</evidence>
<feature type="transmembrane region" description="Helical" evidence="5">
    <location>
        <begin position="291"/>
        <end position="312"/>
    </location>
</feature>
<dbReference type="PANTHER" id="PTHR37680">
    <property type="entry name" value="C130050O18RIK PROTEIN"/>
    <property type="match status" value="1"/>
</dbReference>
<dbReference type="PANTHER" id="PTHR37680:SF1">
    <property type="entry name" value="C130050O18RIK PROTEIN"/>
    <property type="match status" value="1"/>
</dbReference>
<reference evidence="7 8" key="1">
    <citation type="journal article" date="2018" name="Nat. Ecol. Evol.">
        <title>Shark genomes provide insights into elasmobranch evolution and the origin of vertebrates.</title>
        <authorList>
            <person name="Hara Y"/>
            <person name="Yamaguchi K"/>
            <person name="Onimaru K"/>
            <person name="Kadota M"/>
            <person name="Koyanagi M"/>
            <person name="Keeley SD"/>
            <person name="Tatsumi K"/>
            <person name="Tanaka K"/>
            <person name="Motone F"/>
            <person name="Kageyama Y"/>
            <person name="Nozu R"/>
            <person name="Adachi N"/>
            <person name="Nishimura O"/>
            <person name="Nakagawa R"/>
            <person name="Tanegashima C"/>
            <person name="Kiyatake I"/>
            <person name="Matsumoto R"/>
            <person name="Murakumo K"/>
            <person name="Nishida K"/>
            <person name="Terakita A"/>
            <person name="Kuratani S"/>
            <person name="Sato K"/>
            <person name="Hyodo S Kuraku.S."/>
        </authorList>
    </citation>
    <scope>NUCLEOTIDE SEQUENCE [LARGE SCALE GENOMIC DNA]</scope>
</reference>
<gene>
    <name evidence="7" type="ORF">chiPu_0011288</name>
</gene>
<evidence type="ECO:0000256" key="4">
    <source>
        <dbReference type="ARBA" id="ARBA00023136"/>
    </source>
</evidence>
<dbReference type="CDD" id="cd00637">
    <property type="entry name" value="7tm_classA_rhodopsin-like"/>
    <property type="match status" value="1"/>
</dbReference>
<feature type="transmembrane region" description="Helical" evidence="5">
    <location>
        <begin position="205"/>
        <end position="228"/>
    </location>
</feature>
<dbReference type="GO" id="GO:0004930">
    <property type="term" value="F:G protein-coupled receptor activity"/>
    <property type="evidence" value="ECO:0007669"/>
    <property type="project" value="InterPro"/>
</dbReference>
<comment type="subcellular location">
    <subcellularLocation>
        <location evidence="1">Membrane</location>
    </subcellularLocation>
</comment>
<dbReference type="Gene3D" id="1.20.1070.10">
    <property type="entry name" value="Rhodopsin 7-helix transmembrane proteins"/>
    <property type="match status" value="1"/>
</dbReference>
<dbReference type="SUPFAM" id="SSF81321">
    <property type="entry name" value="Family A G protein-coupled receptor-like"/>
    <property type="match status" value="1"/>
</dbReference>
<organism evidence="7 8">
    <name type="scientific">Chiloscyllium punctatum</name>
    <name type="common">Brownbanded bambooshark</name>
    <name type="synonym">Hemiscyllium punctatum</name>
    <dbReference type="NCBI Taxonomy" id="137246"/>
    <lineage>
        <taxon>Eukaryota</taxon>
        <taxon>Metazoa</taxon>
        <taxon>Chordata</taxon>
        <taxon>Craniata</taxon>
        <taxon>Vertebrata</taxon>
        <taxon>Chondrichthyes</taxon>
        <taxon>Elasmobranchii</taxon>
        <taxon>Galeomorphii</taxon>
        <taxon>Galeoidea</taxon>
        <taxon>Orectolobiformes</taxon>
        <taxon>Hemiscylliidae</taxon>
        <taxon>Chiloscyllium</taxon>
    </lineage>
</organism>
<keyword evidence="3 5" id="KW-1133">Transmembrane helix</keyword>
<dbReference type="InterPro" id="IPR017452">
    <property type="entry name" value="GPCR_Rhodpsn_7TM"/>
</dbReference>
<dbReference type="PROSITE" id="PS50262">
    <property type="entry name" value="G_PROTEIN_RECEP_F1_2"/>
    <property type="match status" value="1"/>
</dbReference>
<evidence type="ECO:0000256" key="1">
    <source>
        <dbReference type="ARBA" id="ARBA00004370"/>
    </source>
</evidence>
<keyword evidence="2 5" id="KW-0812">Transmembrane</keyword>
<sequence length="347" mass="39731">MASQIMFHNATNLSNYSNSDDGNSENFTLGFDNLTIIKFLEAQNLVSRCVYIYSVFGLMGLIMGIVILIRNMRNYKQNMNFERFDIILLSLTVADLSLILFSLTDVVRPEEVNTTALGCAVLSFFFNIFYFHTGYIHIVIFFLVYDHLEMVRRALKTTYTSILAVMGISITFSILITSLTGAGHHPNMSVNCHVDPLEAPAEYSIVKFVFGFLIPTLTILGLLLHFLIKSKCVQKAQEHQDQSECFHPRRVFLVLVMVTFVCRLIYNVLLLHQFQEEAWHHISHLKFKPLVTIRELVMFSGSCLCLMFIAIFHELRHQAMINAYRNHNVMSPEIEITGNHDESASLN</sequence>
<evidence type="ECO:0000313" key="7">
    <source>
        <dbReference type="EMBL" id="GCC32824.1"/>
    </source>
</evidence>
<dbReference type="OrthoDB" id="9943240at2759"/>
<feature type="transmembrane region" description="Helical" evidence="5">
    <location>
        <begin position="50"/>
        <end position="72"/>
    </location>
</feature>
<dbReference type="Proteomes" id="UP000287033">
    <property type="component" value="Unassembled WGS sequence"/>
</dbReference>
<comment type="caution">
    <text evidence="7">The sequence shown here is derived from an EMBL/GenBank/DDBJ whole genome shotgun (WGS) entry which is preliminary data.</text>
</comment>